<dbReference type="PANTHER" id="PTHR21461:SF69">
    <property type="entry name" value="GLYCOSYLTRANSFERASE FAMILY 92 PROTEIN"/>
    <property type="match status" value="1"/>
</dbReference>
<dbReference type="Pfam" id="PF13704">
    <property type="entry name" value="Glyco_tranf_2_4"/>
    <property type="match status" value="1"/>
</dbReference>
<dbReference type="PANTHER" id="PTHR21461">
    <property type="entry name" value="GLYCOSYLTRANSFERASE FAMILY 92 PROTEIN"/>
    <property type="match status" value="1"/>
</dbReference>
<dbReference type="AlphaFoldDB" id="A0A7S2XQV2"/>
<proteinExistence type="predicted"/>
<name>A0A7S2XQV2_9STRA</name>
<evidence type="ECO:0008006" key="5">
    <source>
        <dbReference type="Google" id="ProtNLM"/>
    </source>
</evidence>
<dbReference type="GO" id="GO:0016020">
    <property type="term" value="C:membrane"/>
    <property type="evidence" value="ECO:0007669"/>
    <property type="project" value="UniProtKB-SubCell"/>
</dbReference>
<accession>A0A7S2XQV2</accession>
<organism evidence="4">
    <name type="scientific">Attheya septentrionalis</name>
    <dbReference type="NCBI Taxonomy" id="420275"/>
    <lineage>
        <taxon>Eukaryota</taxon>
        <taxon>Sar</taxon>
        <taxon>Stramenopiles</taxon>
        <taxon>Ochrophyta</taxon>
        <taxon>Bacillariophyta</taxon>
        <taxon>Coscinodiscophyceae</taxon>
        <taxon>Chaetocerotophycidae</taxon>
        <taxon>Chaetocerotales</taxon>
        <taxon>Attheyaceae</taxon>
        <taxon>Attheya</taxon>
    </lineage>
</organism>
<evidence type="ECO:0000256" key="2">
    <source>
        <dbReference type="ARBA" id="ARBA00022692"/>
    </source>
</evidence>
<evidence type="ECO:0000256" key="3">
    <source>
        <dbReference type="ARBA" id="ARBA00022989"/>
    </source>
</evidence>
<protein>
    <recommendedName>
        <fullName evidence="5">Glycosyltransferase family 92 protein</fullName>
    </recommendedName>
</protein>
<dbReference type="EMBL" id="HBHQ01020420">
    <property type="protein sequence ID" value="CAD9821924.1"/>
    <property type="molecule type" value="Transcribed_RNA"/>
</dbReference>
<sequence length="357" mass="40891">MVHIKNISTRNQRIAMYKVMVVCAAVVQLSFIATLGGEGEIVNNYGDSALSTMPQKERKKAAMCSIVKNEEAYIDEWVDYHHALGFDLFYIYDNSDGFEMKQWGNEKGDYVRVIHFPGVSKQMLAYNDCGKRLQEGGNGHHTWAAFFDVDEFLVIKKHEHVSDFLEDHCVNGAITVNWFFFGESSRIVYTPLPVTKRFIYREPSVNQHVKSIVRLTDLNMEIHIKNPHHIPLKSGSQHDSNGMNFIGPFNPNGPIDVVALHHFHTKSYKEYIHKRLRGRATMSWEKGDMDASLKRAKVAFEKALAGEENDGTYTFFDETAWTLMKKNVLYMALFDEIDTNNKSQQDKSNQFISAAMT</sequence>
<evidence type="ECO:0000313" key="4">
    <source>
        <dbReference type="EMBL" id="CAD9821924.1"/>
    </source>
</evidence>
<keyword evidence="3" id="KW-1133">Transmembrane helix</keyword>
<reference evidence="4" key="1">
    <citation type="submission" date="2021-01" db="EMBL/GenBank/DDBJ databases">
        <authorList>
            <person name="Corre E."/>
            <person name="Pelletier E."/>
            <person name="Niang G."/>
            <person name="Scheremetjew M."/>
            <person name="Finn R."/>
            <person name="Kale V."/>
            <person name="Holt S."/>
            <person name="Cochrane G."/>
            <person name="Meng A."/>
            <person name="Brown T."/>
            <person name="Cohen L."/>
        </authorList>
    </citation>
    <scope>NUCLEOTIDE SEQUENCE</scope>
    <source>
        <strain evidence="4">CCMP2084</strain>
    </source>
</reference>
<comment type="subcellular location">
    <subcellularLocation>
        <location evidence="1">Membrane</location>
        <topology evidence="1">Single-pass membrane protein</topology>
    </subcellularLocation>
</comment>
<evidence type="ECO:0000256" key="1">
    <source>
        <dbReference type="ARBA" id="ARBA00004167"/>
    </source>
</evidence>
<gene>
    <name evidence="4" type="ORF">ASEP1449_LOCUS13758</name>
</gene>
<dbReference type="GO" id="GO:0005737">
    <property type="term" value="C:cytoplasm"/>
    <property type="evidence" value="ECO:0007669"/>
    <property type="project" value="TreeGrafter"/>
</dbReference>
<keyword evidence="2" id="KW-0812">Transmembrane</keyword>
<dbReference type="GO" id="GO:0016757">
    <property type="term" value="F:glycosyltransferase activity"/>
    <property type="evidence" value="ECO:0007669"/>
    <property type="project" value="TreeGrafter"/>
</dbReference>
<keyword evidence="3" id="KW-0472">Membrane</keyword>